<gene>
    <name evidence="2" type="ORF">SAMN05421665_2830</name>
</gene>
<evidence type="ECO:0000259" key="1">
    <source>
        <dbReference type="Pfam" id="PF05050"/>
    </source>
</evidence>
<name>A0A1R3XFQ9_9RHOB</name>
<organism evidence="2 3">
    <name type="scientific">Yoonia rosea</name>
    <dbReference type="NCBI Taxonomy" id="287098"/>
    <lineage>
        <taxon>Bacteria</taxon>
        <taxon>Pseudomonadati</taxon>
        <taxon>Pseudomonadota</taxon>
        <taxon>Alphaproteobacteria</taxon>
        <taxon>Rhodobacterales</taxon>
        <taxon>Paracoccaceae</taxon>
        <taxon>Yoonia</taxon>
    </lineage>
</organism>
<dbReference type="Gene3D" id="3.40.50.150">
    <property type="entry name" value="Vaccinia Virus protein VP39"/>
    <property type="match status" value="1"/>
</dbReference>
<dbReference type="AlphaFoldDB" id="A0A1R3XFQ9"/>
<dbReference type="Pfam" id="PF05050">
    <property type="entry name" value="Methyltransf_21"/>
    <property type="match status" value="1"/>
</dbReference>
<reference evidence="3" key="1">
    <citation type="submission" date="2017-01" db="EMBL/GenBank/DDBJ databases">
        <authorList>
            <person name="Varghese N."/>
            <person name="Submissions S."/>
        </authorList>
    </citation>
    <scope>NUCLEOTIDE SEQUENCE [LARGE SCALE GENOMIC DNA]</scope>
    <source>
        <strain evidence="3">DSM 29591</strain>
    </source>
</reference>
<proteinExistence type="predicted"/>
<keyword evidence="2" id="KW-0489">Methyltransferase</keyword>
<dbReference type="InterPro" id="IPR053188">
    <property type="entry name" value="FkbM_Methyltransferase"/>
</dbReference>
<keyword evidence="2" id="KW-0808">Transferase</keyword>
<dbReference type="PANTHER" id="PTHR36973:SF4">
    <property type="entry name" value="NODULATION PROTEIN"/>
    <property type="match status" value="1"/>
</dbReference>
<keyword evidence="3" id="KW-1185">Reference proteome</keyword>
<dbReference type="EMBL" id="FTPR01000002">
    <property type="protein sequence ID" value="SIT88920.1"/>
    <property type="molecule type" value="Genomic_DNA"/>
</dbReference>
<evidence type="ECO:0000313" key="2">
    <source>
        <dbReference type="EMBL" id="SIT88920.1"/>
    </source>
</evidence>
<dbReference type="NCBIfam" id="TIGR01444">
    <property type="entry name" value="fkbM_fam"/>
    <property type="match status" value="1"/>
</dbReference>
<feature type="domain" description="Methyltransferase FkbM" evidence="1">
    <location>
        <begin position="42"/>
        <end position="212"/>
    </location>
</feature>
<dbReference type="GO" id="GO:0032259">
    <property type="term" value="P:methylation"/>
    <property type="evidence" value="ECO:0007669"/>
    <property type="project" value="UniProtKB-KW"/>
</dbReference>
<accession>A0A1R3XFQ9</accession>
<dbReference type="Proteomes" id="UP000186997">
    <property type="component" value="Unassembled WGS sequence"/>
</dbReference>
<dbReference type="InterPro" id="IPR006342">
    <property type="entry name" value="FkbM_mtfrase"/>
</dbReference>
<dbReference type="PANTHER" id="PTHR36973">
    <property type="entry name" value="SLL1456 PROTEIN-RELATED"/>
    <property type="match status" value="1"/>
</dbReference>
<dbReference type="STRING" id="287098.SAMN05421665_2830"/>
<evidence type="ECO:0000313" key="3">
    <source>
        <dbReference type="Proteomes" id="UP000186997"/>
    </source>
</evidence>
<sequence length="249" mass="27992">MNAETKLQPSKRHRDQIIKMGGPIGAVAQLSQYSERKGAVLDVGVNRGTMALHLCRLFCDMPIHLIEPIPAQCDYVLERFSRFPTVKVHQMALSHETGQSDFHIADYLGNSSLFTNNDEDVAQHTEHATIETITVETSRLDDWCAAQAIDHIACMKLDTQGSEFNILTGAKTLLSRNAIDIIMLEWFSLPHYDGVPLLEDILILMRSHGYVLYNIYPSRKLKTGVLRYGDAVFISETFHKTRLSGMDGT</sequence>
<dbReference type="InterPro" id="IPR029063">
    <property type="entry name" value="SAM-dependent_MTases_sf"/>
</dbReference>
<dbReference type="GO" id="GO:0008171">
    <property type="term" value="F:O-methyltransferase activity"/>
    <property type="evidence" value="ECO:0007669"/>
    <property type="project" value="TreeGrafter"/>
</dbReference>
<dbReference type="SUPFAM" id="SSF53335">
    <property type="entry name" value="S-adenosyl-L-methionine-dependent methyltransferases"/>
    <property type="match status" value="1"/>
</dbReference>
<protein>
    <submittedName>
        <fullName evidence="2">Methyltransferase, FkbM family</fullName>
    </submittedName>
</protein>